<name>A0AAI9XNF5_9PEZI</name>
<dbReference type="AlphaFoldDB" id="A0AAI9XNF5"/>
<comment type="caution">
    <text evidence="1">The sequence shown here is derived from an EMBL/GenBank/DDBJ whole genome shotgun (WGS) entry which is preliminary data.</text>
</comment>
<evidence type="ECO:0000313" key="1">
    <source>
        <dbReference type="EMBL" id="KAK1456492.1"/>
    </source>
</evidence>
<reference evidence="1 2" key="1">
    <citation type="submission" date="2016-10" db="EMBL/GenBank/DDBJ databases">
        <title>The genome sequence of Colletotrichum fioriniae PJ7.</title>
        <authorList>
            <person name="Baroncelli R."/>
        </authorList>
    </citation>
    <scope>NUCLEOTIDE SEQUENCE [LARGE SCALE GENOMIC DNA]</scope>
    <source>
        <strain evidence="1">Col 31</strain>
    </source>
</reference>
<gene>
    <name evidence="1" type="ORF">CMEL01_16396</name>
</gene>
<dbReference type="EMBL" id="MLGG01000020">
    <property type="protein sequence ID" value="KAK1456492.1"/>
    <property type="molecule type" value="Genomic_DNA"/>
</dbReference>
<evidence type="ECO:0000313" key="2">
    <source>
        <dbReference type="Proteomes" id="UP001239795"/>
    </source>
</evidence>
<sequence>MLRLPASLYAPDATHSPFASWKLDVFSTQMAATKHRRAPSSKPLTHDYHTDDIKYNQVVLSYYETCNDKIFDLAEPPEKRLPSCLPLRKKDGKTMAVSLSERACEGHLENSQDISREKYQESCEDVKTKPSVRGHDRSLTVILEEIPSGRLGQHGYTEQRREGLPQSRFGQDSDVCSYNENDVSDIDKSSCDPCESFSKAKTKHNSNMDLHAVDLVHEDAPERLEARHVAGVVVRVTDRGTLPCPRSLPRDVGHASVLQDVADERVLVRDGRDQSRYEFAGRSLVPDDVLAFDHVLADASRPDLDALPGALSSRSAPTSPPRTTTHFMLSQAFLNIFPLRLYLLIELMMMDQITD</sequence>
<proteinExistence type="predicted"/>
<dbReference type="Proteomes" id="UP001239795">
    <property type="component" value="Unassembled WGS sequence"/>
</dbReference>
<protein>
    <submittedName>
        <fullName evidence="1">Kinesin motor domain-containing protein</fullName>
    </submittedName>
</protein>
<organism evidence="1 2">
    <name type="scientific">Colletotrichum melonis</name>
    <dbReference type="NCBI Taxonomy" id="1209925"/>
    <lineage>
        <taxon>Eukaryota</taxon>
        <taxon>Fungi</taxon>
        <taxon>Dikarya</taxon>
        <taxon>Ascomycota</taxon>
        <taxon>Pezizomycotina</taxon>
        <taxon>Sordariomycetes</taxon>
        <taxon>Hypocreomycetidae</taxon>
        <taxon>Glomerellales</taxon>
        <taxon>Glomerellaceae</taxon>
        <taxon>Colletotrichum</taxon>
        <taxon>Colletotrichum acutatum species complex</taxon>
    </lineage>
</organism>
<accession>A0AAI9XNF5</accession>
<keyword evidence="2" id="KW-1185">Reference proteome</keyword>